<feature type="domain" description="AAA+ ATPase" evidence="5">
    <location>
        <begin position="239"/>
        <end position="417"/>
    </location>
</feature>
<feature type="domain" description="AAA+ ATPase" evidence="5">
    <location>
        <begin position="14"/>
        <end position="206"/>
    </location>
</feature>
<reference evidence="6" key="1">
    <citation type="submission" date="2018-05" db="EMBL/GenBank/DDBJ databases">
        <authorList>
            <person name="Lanie J.A."/>
            <person name="Ng W.-L."/>
            <person name="Kazmierczak K.M."/>
            <person name="Andrzejewski T.M."/>
            <person name="Davidsen T.M."/>
            <person name="Wayne K.J."/>
            <person name="Tettelin H."/>
            <person name="Glass J.I."/>
            <person name="Rusch D."/>
            <person name="Podicherti R."/>
            <person name="Tsui H.-C.T."/>
            <person name="Winkler M.E."/>
        </authorList>
    </citation>
    <scope>NUCLEOTIDE SEQUENCE</scope>
</reference>
<evidence type="ECO:0000256" key="4">
    <source>
        <dbReference type="ARBA" id="ARBA00022840"/>
    </source>
</evidence>
<keyword evidence="2" id="KW-0813">Transport</keyword>
<dbReference type="Pfam" id="PF00005">
    <property type="entry name" value="ABC_tran"/>
    <property type="match status" value="2"/>
</dbReference>
<dbReference type="InterPro" id="IPR027417">
    <property type="entry name" value="P-loop_NTPase"/>
</dbReference>
<dbReference type="InterPro" id="IPR003593">
    <property type="entry name" value="AAA+_ATPase"/>
</dbReference>
<evidence type="ECO:0000259" key="5">
    <source>
        <dbReference type="SMART" id="SM00382"/>
    </source>
</evidence>
<comment type="similarity">
    <text evidence="1">Belongs to the ABC transporter superfamily.</text>
</comment>
<dbReference type="GO" id="GO:0005524">
    <property type="term" value="F:ATP binding"/>
    <property type="evidence" value="ECO:0007669"/>
    <property type="project" value="UniProtKB-KW"/>
</dbReference>
<proteinExistence type="inferred from homology"/>
<dbReference type="GO" id="GO:0043190">
    <property type="term" value="C:ATP-binding cassette (ABC) transporter complex"/>
    <property type="evidence" value="ECO:0007669"/>
    <property type="project" value="TreeGrafter"/>
</dbReference>
<keyword evidence="4" id="KW-0067">ATP-binding</keyword>
<sequence length="431" mass="48614">MKFRPEPVQVTFQEGLHVIYGESGSGKTAFLVRIAGQGPPLQRENFTITDLHCPGEAYVICQNPDHQIIGRTLQGELAFTAECAGLDPEKIEKIVTDGLDMLPYRFDPARNPAFLSGGEKELLNLVTAMQVRAQVILIDDGLSFLSVQNKEAFTARLKHWALAEKKIIVWVTSDWSDLEYSDSRWRLDLASLGTVTDREIQDYQPVTVPPGQLSLLARDLAFEYDDREIFRSFDIDVSGCRSLGLLGDNGMGKTTLAGLCSGHLKPSSGQLQVTIDGMADILTGYVDQFPERLIQFKTPTELVETMIKNDIFDPGLSATFHNRLARFQIVWDRVSEQRGIDLPWVTLRTLIVVLMAHCRYELLILDEPTFGLGRKQKVILRSFLKECMVTKHLFVASHDRNFVQSICDQIIDIDQNTHVHNKKINLERPQS</sequence>
<protein>
    <recommendedName>
        <fullName evidence="5">AAA+ ATPase domain-containing protein</fullName>
    </recommendedName>
</protein>
<evidence type="ECO:0000256" key="2">
    <source>
        <dbReference type="ARBA" id="ARBA00022448"/>
    </source>
</evidence>
<dbReference type="PANTHER" id="PTHR43553:SF24">
    <property type="entry name" value="ENERGY-COUPLING FACTOR TRANSPORTER ATP-BINDING PROTEIN ECFA1"/>
    <property type="match status" value="1"/>
</dbReference>
<dbReference type="Gene3D" id="3.40.50.300">
    <property type="entry name" value="P-loop containing nucleotide triphosphate hydrolases"/>
    <property type="match status" value="2"/>
</dbReference>
<dbReference type="InterPro" id="IPR003439">
    <property type="entry name" value="ABC_transporter-like_ATP-bd"/>
</dbReference>
<evidence type="ECO:0000256" key="3">
    <source>
        <dbReference type="ARBA" id="ARBA00022741"/>
    </source>
</evidence>
<gene>
    <name evidence="6" type="ORF">METZ01_LOCUS33525</name>
</gene>
<accession>A0A381QMU1</accession>
<evidence type="ECO:0000313" key="6">
    <source>
        <dbReference type="EMBL" id="SUZ80671.1"/>
    </source>
</evidence>
<dbReference type="InterPro" id="IPR050095">
    <property type="entry name" value="ECF_ABC_transporter_ATP-bd"/>
</dbReference>
<keyword evidence="3" id="KW-0547">Nucleotide-binding</keyword>
<name>A0A381QMU1_9ZZZZ</name>
<dbReference type="EMBL" id="UINC01001437">
    <property type="protein sequence ID" value="SUZ80671.1"/>
    <property type="molecule type" value="Genomic_DNA"/>
</dbReference>
<dbReference type="GO" id="GO:0042626">
    <property type="term" value="F:ATPase-coupled transmembrane transporter activity"/>
    <property type="evidence" value="ECO:0007669"/>
    <property type="project" value="TreeGrafter"/>
</dbReference>
<organism evidence="6">
    <name type="scientific">marine metagenome</name>
    <dbReference type="NCBI Taxonomy" id="408172"/>
    <lineage>
        <taxon>unclassified sequences</taxon>
        <taxon>metagenomes</taxon>
        <taxon>ecological metagenomes</taxon>
    </lineage>
</organism>
<dbReference type="SMART" id="SM00382">
    <property type="entry name" value="AAA"/>
    <property type="match status" value="2"/>
</dbReference>
<evidence type="ECO:0000256" key="1">
    <source>
        <dbReference type="ARBA" id="ARBA00005417"/>
    </source>
</evidence>
<dbReference type="PANTHER" id="PTHR43553">
    <property type="entry name" value="HEAVY METAL TRANSPORTER"/>
    <property type="match status" value="1"/>
</dbReference>
<dbReference type="AlphaFoldDB" id="A0A381QMU1"/>
<dbReference type="SUPFAM" id="SSF52540">
    <property type="entry name" value="P-loop containing nucleoside triphosphate hydrolases"/>
    <property type="match status" value="2"/>
</dbReference>
<dbReference type="GO" id="GO:0016887">
    <property type="term" value="F:ATP hydrolysis activity"/>
    <property type="evidence" value="ECO:0007669"/>
    <property type="project" value="InterPro"/>
</dbReference>